<dbReference type="GO" id="GO:0004190">
    <property type="term" value="F:aspartic-type endopeptidase activity"/>
    <property type="evidence" value="ECO:0007669"/>
    <property type="project" value="UniProtKB-KW"/>
</dbReference>
<dbReference type="PANTHER" id="PTHR47966:SF47">
    <property type="entry name" value="ENDOPEPTIDASE, PUTATIVE (AFU_ORTHOLOGUE AFUA_3G01220)-RELATED"/>
    <property type="match status" value="1"/>
</dbReference>
<dbReference type="SUPFAM" id="SSF50630">
    <property type="entry name" value="Acid proteases"/>
    <property type="match status" value="1"/>
</dbReference>
<dbReference type="InterPro" id="IPR034164">
    <property type="entry name" value="Pepsin-like_dom"/>
</dbReference>
<organism evidence="7 8">
    <name type="scientific">Piloderma croceum (strain F 1598)</name>
    <dbReference type="NCBI Taxonomy" id="765440"/>
    <lineage>
        <taxon>Eukaryota</taxon>
        <taxon>Fungi</taxon>
        <taxon>Dikarya</taxon>
        <taxon>Basidiomycota</taxon>
        <taxon>Agaricomycotina</taxon>
        <taxon>Agaricomycetes</taxon>
        <taxon>Agaricomycetidae</taxon>
        <taxon>Atheliales</taxon>
        <taxon>Atheliaceae</taxon>
        <taxon>Piloderma</taxon>
    </lineage>
</organism>
<protein>
    <recommendedName>
        <fullName evidence="6">Peptidase A1 domain-containing protein</fullName>
    </recommendedName>
</protein>
<keyword evidence="5" id="KW-0732">Signal</keyword>
<evidence type="ECO:0000256" key="5">
    <source>
        <dbReference type="SAM" id="SignalP"/>
    </source>
</evidence>
<dbReference type="PROSITE" id="PS51767">
    <property type="entry name" value="PEPTIDASE_A1"/>
    <property type="match status" value="1"/>
</dbReference>
<dbReference type="Gene3D" id="2.40.70.10">
    <property type="entry name" value="Acid Proteases"/>
    <property type="match status" value="2"/>
</dbReference>
<dbReference type="CDD" id="cd05471">
    <property type="entry name" value="pepsin_like"/>
    <property type="match status" value="1"/>
</dbReference>
<dbReference type="AlphaFoldDB" id="A0A0C3FWV8"/>
<dbReference type="STRING" id="765440.A0A0C3FWV8"/>
<dbReference type="InParanoid" id="A0A0C3FWV8"/>
<evidence type="ECO:0000313" key="8">
    <source>
        <dbReference type="Proteomes" id="UP000054166"/>
    </source>
</evidence>
<dbReference type="EMBL" id="KN832992">
    <property type="protein sequence ID" value="KIM83061.1"/>
    <property type="molecule type" value="Genomic_DNA"/>
</dbReference>
<accession>A0A0C3FWV8</accession>
<evidence type="ECO:0000259" key="6">
    <source>
        <dbReference type="PROSITE" id="PS51767"/>
    </source>
</evidence>
<keyword evidence="8" id="KW-1185">Reference proteome</keyword>
<dbReference type="PANTHER" id="PTHR47966">
    <property type="entry name" value="BETA-SITE APP-CLEAVING ENZYME, ISOFORM A-RELATED"/>
    <property type="match status" value="1"/>
</dbReference>
<keyword evidence="4" id="KW-0645">Protease</keyword>
<comment type="similarity">
    <text evidence="1 4">Belongs to the peptidase A1 family.</text>
</comment>
<dbReference type="InterPro" id="IPR033121">
    <property type="entry name" value="PEPTIDASE_A1"/>
</dbReference>
<keyword evidence="2 4" id="KW-0064">Aspartyl protease</keyword>
<proteinExistence type="inferred from homology"/>
<evidence type="ECO:0000256" key="1">
    <source>
        <dbReference type="ARBA" id="ARBA00007447"/>
    </source>
</evidence>
<name>A0A0C3FWV8_PILCF</name>
<feature type="signal peptide" evidence="5">
    <location>
        <begin position="1"/>
        <end position="17"/>
    </location>
</feature>
<evidence type="ECO:0000256" key="4">
    <source>
        <dbReference type="RuleBase" id="RU000454"/>
    </source>
</evidence>
<feature type="domain" description="Peptidase A1" evidence="6">
    <location>
        <begin position="88"/>
        <end position="447"/>
    </location>
</feature>
<dbReference type="Proteomes" id="UP000054166">
    <property type="component" value="Unassembled WGS sequence"/>
</dbReference>
<evidence type="ECO:0000256" key="2">
    <source>
        <dbReference type="ARBA" id="ARBA00022750"/>
    </source>
</evidence>
<reference evidence="8" key="2">
    <citation type="submission" date="2015-01" db="EMBL/GenBank/DDBJ databases">
        <title>Evolutionary Origins and Diversification of the Mycorrhizal Mutualists.</title>
        <authorList>
            <consortium name="DOE Joint Genome Institute"/>
            <consortium name="Mycorrhizal Genomics Consortium"/>
            <person name="Kohler A."/>
            <person name="Kuo A."/>
            <person name="Nagy L.G."/>
            <person name="Floudas D."/>
            <person name="Copeland A."/>
            <person name="Barry K.W."/>
            <person name="Cichocki N."/>
            <person name="Veneault-Fourrey C."/>
            <person name="LaButti K."/>
            <person name="Lindquist E.A."/>
            <person name="Lipzen A."/>
            <person name="Lundell T."/>
            <person name="Morin E."/>
            <person name="Murat C."/>
            <person name="Riley R."/>
            <person name="Ohm R."/>
            <person name="Sun H."/>
            <person name="Tunlid A."/>
            <person name="Henrissat B."/>
            <person name="Grigoriev I.V."/>
            <person name="Hibbett D.S."/>
            <person name="Martin F."/>
        </authorList>
    </citation>
    <scope>NUCLEOTIDE SEQUENCE [LARGE SCALE GENOMIC DNA]</scope>
    <source>
        <strain evidence="8">F 1598</strain>
    </source>
</reference>
<keyword evidence="4" id="KW-0378">Hydrolase</keyword>
<dbReference type="InterPro" id="IPR001969">
    <property type="entry name" value="Aspartic_peptidase_AS"/>
</dbReference>
<evidence type="ECO:0000256" key="3">
    <source>
        <dbReference type="PIRSR" id="PIRSR601461-1"/>
    </source>
</evidence>
<dbReference type="OrthoDB" id="15189at2759"/>
<dbReference type="HOGENOM" id="CLU_035052_1_0_1"/>
<sequence length="452" mass="48331">MTPVLLLVAALLVSAHAYGEREPSYNIRRVAPLTSAALATEVLPAAQFFVPLTEKVPRQTYKKKLLEALRTGLSTTAVLAGSANDNQYLTNVTVGGENFTVIVDTGSSDTWVAQKGFECFNLTSFPEKQSYCAFGSSGFDESKSKTFASYPDKNFNITYGDGEFLNGPVGFDTVIIGDMAVNKQEIGLVNKAAWNGDGINSGLLGLAYPELTSVYNGTDPDSDVSGESDTYNPLFFTALSERVVSNPYFSVALNRGSFKHQENSSYDTNLGYLAFGGIAPVNTTNISATIPVQGYTLKSGLSNQYLFYTVEIDSYIFNGSAAPTGSGKQAILDTGTTLNYLPNALAKAYNSKFVPPATYVADQDTYFVDCNATVPAFSVNIGGTKFTIDAADNILPAGTDSNGNELCVSGTQNGGDPSDTDLFILGDVFLHNVVVTFNVQSNKITITQRTAY</sequence>
<dbReference type="PRINTS" id="PR00792">
    <property type="entry name" value="PEPSIN"/>
</dbReference>
<dbReference type="PROSITE" id="PS00141">
    <property type="entry name" value="ASP_PROTEASE"/>
    <property type="match status" value="2"/>
</dbReference>
<reference evidence="7 8" key="1">
    <citation type="submission" date="2014-04" db="EMBL/GenBank/DDBJ databases">
        <authorList>
            <consortium name="DOE Joint Genome Institute"/>
            <person name="Kuo A."/>
            <person name="Tarkka M."/>
            <person name="Buscot F."/>
            <person name="Kohler A."/>
            <person name="Nagy L.G."/>
            <person name="Floudas D."/>
            <person name="Copeland A."/>
            <person name="Barry K.W."/>
            <person name="Cichocki N."/>
            <person name="Veneault-Fourrey C."/>
            <person name="LaButti K."/>
            <person name="Lindquist E.A."/>
            <person name="Lipzen A."/>
            <person name="Lundell T."/>
            <person name="Morin E."/>
            <person name="Murat C."/>
            <person name="Sun H."/>
            <person name="Tunlid A."/>
            <person name="Henrissat B."/>
            <person name="Grigoriev I.V."/>
            <person name="Hibbett D.S."/>
            <person name="Martin F."/>
            <person name="Nordberg H.P."/>
            <person name="Cantor M.N."/>
            <person name="Hua S.X."/>
        </authorList>
    </citation>
    <scope>NUCLEOTIDE SEQUENCE [LARGE SCALE GENOMIC DNA]</scope>
    <source>
        <strain evidence="7 8">F 1598</strain>
    </source>
</reference>
<dbReference type="GO" id="GO:0006508">
    <property type="term" value="P:proteolysis"/>
    <property type="evidence" value="ECO:0007669"/>
    <property type="project" value="UniProtKB-KW"/>
</dbReference>
<dbReference type="Pfam" id="PF00026">
    <property type="entry name" value="Asp"/>
    <property type="match status" value="1"/>
</dbReference>
<feature type="chain" id="PRO_5002164545" description="Peptidase A1 domain-containing protein" evidence="5">
    <location>
        <begin position="18"/>
        <end position="452"/>
    </location>
</feature>
<evidence type="ECO:0000313" key="7">
    <source>
        <dbReference type="EMBL" id="KIM83061.1"/>
    </source>
</evidence>
<feature type="active site" evidence="3">
    <location>
        <position position="104"/>
    </location>
</feature>
<gene>
    <name evidence="7" type="ORF">PILCRDRAFT_819851</name>
</gene>
<dbReference type="InterPro" id="IPR021109">
    <property type="entry name" value="Peptidase_aspartic_dom_sf"/>
</dbReference>
<feature type="active site" evidence="3">
    <location>
        <position position="333"/>
    </location>
</feature>
<dbReference type="InterPro" id="IPR001461">
    <property type="entry name" value="Aspartic_peptidase_A1"/>
</dbReference>
<dbReference type="GO" id="GO:0000324">
    <property type="term" value="C:fungal-type vacuole"/>
    <property type="evidence" value="ECO:0007669"/>
    <property type="project" value="TreeGrafter"/>
</dbReference>